<dbReference type="SUPFAM" id="SSF63748">
    <property type="entry name" value="Tudor/PWWP/MBT"/>
    <property type="match status" value="1"/>
</dbReference>
<dbReference type="InterPro" id="IPR050390">
    <property type="entry name" value="C5-Methyltransferase"/>
</dbReference>
<dbReference type="GO" id="GO:0000122">
    <property type="term" value="P:negative regulation of transcription by RNA polymerase II"/>
    <property type="evidence" value="ECO:0007669"/>
    <property type="project" value="TreeGrafter"/>
</dbReference>
<dbReference type="InterPro" id="IPR040552">
    <property type="entry name" value="DNMT3_ADD_GATA1-like"/>
</dbReference>
<keyword evidence="16" id="KW-1185">Reference proteome</keyword>
<dbReference type="PANTHER" id="PTHR23068">
    <property type="entry name" value="DNA CYTOSINE-5- -METHYLTRANSFERASE 3-RELATED"/>
    <property type="match status" value="1"/>
</dbReference>
<dbReference type="Gene3D" id="1.10.720.50">
    <property type="entry name" value="PWWP, helical domain"/>
    <property type="match status" value="1"/>
</dbReference>
<dbReference type="PROSITE" id="PS00094">
    <property type="entry name" value="C5_MTASE_1"/>
    <property type="match status" value="1"/>
</dbReference>
<dbReference type="Gene3D" id="3.40.50.150">
    <property type="entry name" value="Vaccinia Virus protein VP39"/>
    <property type="match status" value="2"/>
</dbReference>
<dbReference type="InterPro" id="IPR001525">
    <property type="entry name" value="C5_MeTfrase"/>
</dbReference>
<protein>
    <recommendedName>
        <fullName evidence="2">DNA (cytosine-5-)-methyltransferase</fullName>
        <ecNumber evidence="2">2.1.1.37</ecNumber>
    </recommendedName>
</protein>
<evidence type="ECO:0000256" key="4">
    <source>
        <dbReference type="ARBA" id="ARBA00022603"/>
    </source>
</evidence>
<feature type="domain" description="PWWP" evidence="13">
    <location>
        <begin position="820"/>
        <end position="877"/>
    </location>
</feature>
<accession>A0A3P8X5Y6</accession>
<dbReference type="GO" id="GO:0061371">
    <property type="term" value="P:determination of heart left/right asymmetry"/>
    <property type="evidence" value="ECO:0007669"/>
    <property type="project" value="Ensembl"/>
</dbReference>
<keyword evidence="6" id="KW-0949">S-adenosyl-L-methionine</keyword>
<comment type="subcellular location">
    <subcellularLocation>
        <location evidence="1">Nucleus</location>
    </subcellularLocation>
</comment>
<reference evidence="15 16" key="1">
    <citation type="journal article" date="2014" name="Nat. Genet.">
        <title>Whole-genome sequence of a flatfish provides insights into ZW sex chromosome evolution and adaptation to a benthic lifestyle.</title>
        <authorList>
            <person name="Chen S."/>
            <person name="Zhang G."/>
            <person name="Shao C."/>
            <person name="Huang Q."/>
            <person name="Liu G."/>
            <person name="Zhang P."/>
            <person name="Song W."/>
            <person name="An N."/>
            <person name="Chalopin D."/>
            <person name="Volff J.N."/>
            <person name="Hong Y."/>
            <person name="Li Q."/>
            <person name="Sha Z."/>
            <person name="Zhou H."/>
            <person name="Xie M."/>
            <person name="Yu Q."/>
            <person name="Liu Y."/>
            <person name="Xiang H."/>
            <person name="Wang N."/>
            <person name="Wu K."/>
            <person name="Yang C."/>
            <person name="Zhou Q."/>
            <person name="Liao X."/>
            <person name="Yang L."/>
            <person name="Hu Q."/>
            <person name="Zhang J."/>
            <person name="Meng L."/>
            <person name="Jin L."/>
            <person name="Tian Y."/>
            <person name="Lian J."/>
            <person name="Yang J."/>
            <person name="Miao G."/>
            <person name="Liu S."/>
            <person name="Liang Z."/>
            <person name="Yan F."/>
            <person name="Li Y."/>
            <person name="Sun B."/>
            <person name="Zhang H."/>
            <person name="Zhang J."/>
            <person name="Zhu Y."/>
            <person name="Du M."/>
            <person name="Zhao Y."/>
            <person name="Schartl M."/>
            <person name="Tang Q."/>
            <person name="Wang J."/>
        </authorList>
    </citation>
    <scope>NUCLEOTIDE SEQUENCE</scope>
</reference>
<dbReference type="Gene3D" id="2.30.30.140">
    <property type="match status" value="1"/>
</dbReference>
<dbReference type="GeneTree" id="ENSGT00940000166425"/>
<dbReference type="PROSITE" id="PS50021">
    <property type="entry name" value="CH"/>
    <property type="match status" value="1"/>
</dbReference>
<dbReference type="InterPro" id="IPR049554">
    <property type="entry name" value="DNMT3_ADD_PHD"/>
</dbReference>
<evidence type="ECO:0000256" key="1">
    <source>
        <dbReference type="ARBA" id="ARBA00004123"/>
    </source>
</evidence>
<evidence type="ECO:0000256" key="5">
    <source>
        <dbReference type="ARBA" id="ARBA00022679"/>
    </source>
</evidence>
<dbReference type="InterPro" id="IPR000313">
    <property type="entry name" value="PWWP_dom"/>
</dbReference>
<evidence type="ECO:0000256" key="6">
    <source>
        <dbReference type="ARBA" id="ARBA00022691"/>
    </source>
</evidence>
<evidence type="ECO:0000256" key="3">
    <source>
        <dbReference type="ARBA" id="ARBA00022491"/>
    </source>
</evidence>
<dbReference type="STRING" id="244447.ENSCSEP00000033616"/>
<dbReference type="GO" id="GO:0032259">
    <property type="term" value="P:methylation"/>
    <property type="evidence" value="ECO:0007669"/>
    <property type="project" value="UniProtKB-KW"/>
</dbReference>
<evidence type="ECO:0000256" key="10">
    <source>
        <dbReference type="ARBA" id="ARBA00023242"/>
    </source>
</evidence>
<reference evidence="15" key="2">
    <citation type="submission" date="2025-08" db="UniProtKB">
        <authorList>
            <consortium name="Ensembl"/>
        </authorList>
    </citation>
    <scope>IDENTIFICATION</scope>
</reference>
<reference evidence="15" key="3">
    <citation type="submission" date="2025-09" db="UniProtKB">
        <authorList>
            <consortium name="Ensembl"/>
        </authorList>
    </citation>
    <scope>IDENTIFICATION</scope>
</reference>
<dbReference type="OMA" id="PHRIYPS"/>
<dbReference type="GO" id="GO:0005634">
    <property type="term" value="C:nucleus"/>
    <property type="evidence" value="ECO:0007669"/>
    <property type="project" value="UniProtKB-SubCell"/>
</dbReference>
<dbReference type="InParanoid" id="A0A3P8X5Y6"/>
<evidence type="ECO:0000256" key="7">
    <source>
        <dbReference type="ARBA" id="ARBA00022723"/>
    </source>
</evidence>
<dbReference type="Ensembl" id="ENSCSET00000034050.1">
    <property type="protein sequence ID" value="ENSCSEP00000033616.1"/>
    <property type="gene ID" value="ENSCSEG00000021563.1"/>
</dbReference>
<dbReference type="EC" id="2.1.1.37" evidence="2"/>
<keyword evidence="10" id="KW-0539">Nucleus</keyword>
<evidence type="ECO:0000256" key="2">
    <source>
        <dbReference type="ARBA" id="ARBA00011975"/>
    </source>
</evidence>
<dbReference type="PANTHER" id="PTHR23068:SF53">
    <property type="entry name" value="DNA (CYTOSINE-5-)-METHYLTRANSFERASE"/>
    <property type="match status" value="1"/>
</dbReference>
<evidence type="ECO:0000259" key="12">
    <source>
        <dbReference type="PROSITE" id="PS50021"/>
    </source>
</evidence>
<keyword evidence="5" id="KW-0808">Transferase</keyword>
<dbReference type="InterPro" id="IPR018117">
    <property type="entry name" value="C5_DNA_meth_AS"/>
</dbReference>
<dbReference type="InterPro" id="IPR029063">
    <property type="entry name" value="SAM-dependent_MTases_sf"/>
</dbReference>
<dbReference type="Pfam" id="PF00307">
    <property type="entry name" value="CH"/>
    <property type="match status" value="1"/>
</dbReference>
<dbReference type="PROSITE" id="PS50812">
    <property type="entry name" value="PWWP"/>
    <property type="match status" value="1"/>
</dbReference>
<keyword evidence="3" id="KW-0678">Repressor</keyword>
<dbReference type="Gene3D" id="1.10.418.10">
    <property type="entry name" value="Calponin-like domain"/>
    <property type="match status" value="1"/>
</dbReference>
<dbReference type="Pfam" id="PF21255">
    <property type="entry name" value="DNMT3_ADD_GATA1-like"/>
    <property type="match status" value="1"/>
</dbReference>
<dbReference type="Proteomes" id="UP000265120">
    <property type="component" value="Chromosome 10"/>
</dbReference>
<dbReference type="InterPro" id="IPR001715">
    <property type="entry name" value="CH_dom"/>
</dbReference>
<dbReference type="SUPFAM" id="SSF47576">
    <property type="entry name" value="Calponin-homology domain, CH-domain"/>
    <property type="match status" value="1"/>
</dbReference>
<dbReference type="GO" id="GO:0008270">
    <property type="term" value="F:zinc ion binding"/>
    <property type="evidence" value="ECO:0007669"/>
    <property type="project" value="UniProtKB-KW"/>
</dbReference>
<keyword evidence="4" id="KW-0489">Methyltransferase</keyword>
<organism evidence="15 16">
    <name type="scientific">Cynoglossus semilaevis</name>
    <name type="common">Tongue sole</name>
    <dbReference type="NCBI Taxonomy" id="244447"/>
    <lineage>
        <taxon>Eukaryota</taxon>
        <taxon>Metazoa</taxon>
        <taxon>Chordata</taxon>
        <taxon>Craniata</taxon>
        <taxon>Vertebrata</taxon>
        <taxon>Euteleostomi</taxon>
        <taxon>Actinopterygii</taxon>
        <taxon>Neopterygii</taxon>
        <taxon>Teleostei</taxon>
        <taxon>Neoteleostei</taxon>
        <taxon>Acanthomorphata</taxon>
        <taxon>Carangaria</taxon>
        <taxon>Pleuronectiformes</taxon>
        <taxon>Pleuronectoidei</taxon>
        <taxon>Cynoglossidae</taxon>
        <taxon>Cynoglossinae</taxon>
        <taxon>Cynoglossus</taxon>
    </lineage>
</organism>
<evidence type="ECO:0000313" key="16">
    <source>
        <dbReference type="Proteomes" id="UP000265120"/>
    </source>
</evidence>
<evidence type="ECO:0000256" key="9">
    <source>
        <dbReference type="ARBA" id="ARBA00022833"/>
    </source>
</evidence>
<proteinExistence type="predicted"/>
<feature type="domain" description="PHD-type" evidence="14">
    <location>
        <begin position="983"/>
        <end position="1115"/>
    </location>
</feature>
<dbReference type="Pfam" id="PF00855">
    <property type="entry name" value="PWWP"/>
    <property type="match status" value="1"/>
</dbReference>
<evidence type="ECO:0000259" key="13">
    <source>
        <dbReference type="PROSITE" id="PS50812"/>
    </source>
</evidence>
<dbReference type="InterPro" id="IPR036872">
    <property type="entry name" value="CH_dom_sf"/>
</dbReference>
<keyword evidence="7" id="KW-0479">Metal-binding</keyword>
<dbReference type="Pfam" id="PF17980">
    <property type="entry name" value="ADD_DNMT3"/>
    <property type="match status" value="1"/>
</dbReference>
<feature type="region of interest" description="Disordered" evidence="11">
    <location>
        <begin position="212"/>
        <end position="235"/>
    </location>
</feature>
<dbReference type="SUPFAM" id="SSF53335">
    <property type="entry name" value="S-adenosyl-L-methionine-dependent methyltransferases"/>
    <property type="match status" value="1"/>
</dbReference>
<evidence type="ECO:0000313" key="15">
    <source>
        <dbReference type="Ensembl" id="ENSCSEP00000033616.1"/>
    </source>
</evidence>
<dbReference type="InterPro" id="IPR025766">
    <property type="entry name" value="ADD"/>
</dbReference>
<feature type="domain" description="Calponin-homology (CH)" evidence="12">
    <location>
        <begin position="15"/>
        <end position="117"/>
    </location>
</feature>
<sequence>MATKRIVVPKSSHEKSSRAYMVTWINNLLKTDFKNVLEMGSGACHCQIISCVIPGSVDMKEVKFDAQSEDECKHNFALVLDAFRKNNIKRDIPVENIINREFKSNFDTIKWFKVFYQANVKTKEYNAVEARNGRNILPFVASKESAGRNLESDMEENSTGKKDKFPYSEKWENTFDWVERSNLGEQYTYCRICARNIGTFCRGSVELEYHEKTNKHKKKAKNSNSAHMPSQRSDPLPCSDAALQFIHKHCFNGSATEDWSSSTSQHFAQCKLGLQYPEDITSVCQRTPYCVYIYRGVTVGKDDTVSVLLVGFFDVDAGRHRVRFLDAVPSDDDDDVGDQTAAAVGETLKKFGLPTDNLVAIYSEGSSVSLEQMCSQLREFNPNTLVFTGLYGVGDAACQAGVKQLSNQIQELVADIHSHCCHSSTENDNFKALFGSGLTGDSPAIFNNMSCLNVNLLVKKLLESWTELMSYFTSYNKDDEKAKSISSQLQDPKVRATFMFLEHALTPLQTFQTHVKTSEGDPRSAHSLSTLTEASNLLSTYTSYFLHPQDALRFLVELDTKILKAEKHHLSSHEIRVGGEAVRDFLSEFGAAETLSFVAQEALSFYIGLTECISKTLPLRDELLRNIALLLNPKSKLKVTGKAVGELGSNLGICGSPEEIQQLTEEFLKYQSAENVEENASLEEHWTAVLRDNTLKKFPKLMLTLLCLPCPPLDVNVNSQHSQHFSSFSFFLELNGYKIKKCEVRLTKIIGNRDSSLRQKPRARLVFQAGSWTEPINPDEEGRTGLESQDELPEQTDRSTESTPRRRKKHSYQDGKGFPSGELVWGKVKGFHWWPGIVVPWKTKSSTHGMRKVEWFGDGMFSEIYTESLQSFRAFTTCFCKNSFASLPLYKQAIYQIIELAAERCGKSFAEAEFDKVLTMMLDWAFEGFLPTGPEGFMSPDANATSSDSALSDYQPPPKRKYVFKNKANAAVALYKRESIIKSLKKNGSSIEDTCLSCGSTEVEAQHPLFVGGLCLKCKDNFTETLFRYDDDGYQSYCTVCCGGSEVILCGNASCCRCFCKDCVEILVAPGTFDKLKDIDPWSCYICVPSECNGSLKLRPDWSMKIQDFFVNNSAMEFEHIQCESPDSNDAHIPTGYLVLKDLGFKIERYIASEICEDSIAVGMIKHEGKIEYVNDVRTITRKHLAEWGPFDLLIGGSPCNDLSMVNPIRKGLFGKKKLFFEFYRILTLLKPREDENRPFFWLFENVVFMSAKDKSDICRFLECNPILIDAVKVSPAHRARYFWGNLPGMNRPLAASFDEKVSLQDCLEIGRTAMFDKVRTITTKSNSIRQGKGGPLPVTMNGKEDYLWCTEMEQIFGFPKHYTDVNNMSRGQRQKVLGRSWSVPVIRHLFAPLKDYYEC</sequence>
<name>A0A3P8X5Y6_CYNSE</name>
<keyword evidence="8" id="KW-0863">Zinc-finger</keyword>
<feature type="compositionally biased region" description="Basic and acidic residues" evidence="11">
    <location>
        <begin position="795"/>
        <end position="804"/>
    </location>
</feature>
<dbReference type="Pfam" id="PF00145">
    <property type="entry name" value="DNA_methylase"/>
    <property type="match status" value="1"/>
</dbReference>
<evidence type="ECO:0000256" key="11">
    <source>
        <dbReference type="SAM" id="MobiDB-lite"/>
    </source>
</evidence>
<dbReference type="GO" id="GO:0051718">
    <property type="term" value="F:DNA (cytosine-5-)-methyltransferase activity, acting on CpG substrates"/>
    <property type="evidence" value="ECO:0007669"/>
    <property type="project" value="TreeGrafter"/>
</dbReference>
<feature type="region of interest" description="Disordered" evidence="11">
    <location>
        <begin position="773"/>
        <end position="815"/>
    </location>
</feature>
<evidence type="ECO:0000256" key="8">
    <source>
        <dbReference type="ARBA" id="ARBA00022771"/>
    </source>
</evidence>
<keyword evidence="9" id="KW-0862">Zinc</keyword>
<dbReference type="SMART" id="SM00293">
    <property type="entry name" value="PWWP"/>
    <property type="match status" value="1"/>
</dbReference>
<dbReference type="PROSITE" id="PS51533">
    <property type="entry name" value="ADD"/>
    <property type="match status" value="1"/>
</dbReference>
<evidence type="ECO:0000259" key="14">
    <source>
        <dbReference type="PROSITE" id="PS51533"/>
    </source>
</evidence>
<dbReference type="GO" id="GO:0003677">
    <property type="term" value="F:DNA binding"/>
    <property type="evidence" value="ECO:0007669"/>
    <property type="project" value="TreeGrafter"/>
</dbReference>